<keyword evidence="3" id="KW-1185">Reference proteome</keyword>
<dbReference type="EMBL" id="JAMSHJ010000004">
    <property type="protein sequence ID" value="KAI5419288.1"/>
    <property type="molecule type" value="Genomic_DNA"/>
</dbReference>
<dbReference type="InterPro" id="IPR050187">
    <property type="entry name" value="Lipid_Phosphate_FormReg"/>
</dbReference>
<feature type="non-terminal residue" evidence="2">
    <location>
        <position position="1"/>
    </location>
</feature>
<dbReference type="Proteomes" id="UP001058974">
    <property type="component" value="Chromosome 4"/>
</dbReference>
<name>A0A9D5ARU2_PEA</name>
<dbReference type="InterPro" id="IPR017438">
    <property type="entry name" value="ATP-NAD_kinase_N"/>
</dbReference>
<evidence type="ECO:0000259" key="1">
    <source>
        <dbReference type="PROSITE" id="PS50146"/>
    </source>
</evidence>
<dbReference type="Pfam" id="PF00781">
    <property type="entry name" value="DAGK_cat"/>
    <property type="match status" value="1"/>
</dbReference>
<dbReference type="GO" id="GO:0006672">
    <property type="term" value="P:ceramide metabolic process"/>
    <property type="evidence" value="ECO:0007669"/>
    <property type="project" value="TreeGrafter"/>
</dbReference>
<gene>
    <name evidence="2" type="ORF">KIW84_043455</name>
</gene>
<accession>A0A9D5ARU2</accession>
<sequence length="115" mass="12562">FADQHCFINCLPHPLVSSKKQASSELFQTDTPPELLFRCKTPPKMLVILNPRSGRGRSSKVFHDTVEPIFRLAGFRLEVVKTTSAGHARNLASTVDISICPDGIICVGGDGIINE</sequence>
<dbReference type="InterPro" id="IPR016064">
    <property type="entry name" value="NAD/diacylglycerol_kinase_sf"/>
</dbReference>
<keyword evidence="2" id="KW-0808">Transferase</keyword>
<proteinExistence type="predicted"/>
<dbReference type="AlphaFoldDB" id="A0A9D5ARU2"/>
<protein>
    <submittedName>
        <fullName evidence="2">Variant 2, Sphingoid long-chain bases kinase 1</fullName>
    </submittedName>
</protein>
<reference evidence="2 3" key="1">
    <citation type="journal article" date="2022" name="Nat. Genet.">
        <title>Improved pea reference genome and pan-genome highlight genomic features and evolutionary characteristics.</title>
        <authorList>
            <person name="Yang T."/>
            <person name="Liu R."/>
            <person name="Luo Y."/>
            <person name="Hu S."/>
            <person name="Wang D."/>
            <person name="Wang C."/>
            <person name="Pandey M.K."/>
            <person name="Ge S."/>
            <person name="Xu Q."/>
            <person name="Li N."/>
            <person name="Li G."/>
            <person name="Huang Y."/>
            <person name="Saxena R.K."/>
            <person name="Ji Y."/>
            <person name="Li M."/>
            <person name="Yan X."/>
            <person name="He Y."/>
            <person name="Liu Y."/>
            <person name="Wang X."/>
            <person name="Xiang C."/>
            <person name="Varshney R.K."/>
            <person name="Ding H."/>
            <person name="Gao S."/>
            <person name="Zong X."/>
        </authorList>
    </citation>
    <scope>NUCLEOTIDE SEQUENCE [LARGE SCALE GENOMIC DNA]</scope>
    <source>
        <strain evidence="2 3">cv. Zhongwan 6</strain>
    </source>
</reference>
<comment type="caution">
    <text evidence="2">The sequence shown here is derived from an EMBL/GenBank/DDBJ whole genome shotgun (WGS) entry which is preliminary data.</text>
</comment>
<evidence type="ECO:0000313" key="2">
    <source>
        <dbReference type="EMBL" id="KAI5419288.1"/>
    </source>
</evidence>
<feature type="non-terminal residue" evidence="2">
    <location>
        <position position="115"/>
    </location>
</feature>
<dbReference type="InterPro" id="IPR001206">
    <property type="entry name" value="Diacylglycerol_kinase_cat_dom"/>
</dbReference>
<dbReference type="SUPFAM" id="SSF111331">
    <property type="entry name" value="NAD kinase/diacylglycerol kinase-like"/>
    <property type="match status" value="1"/>
</dbReference>
<dbReference type="PANTHER" id="PTHR12358">
    <property type="entry name" value="SPHINGOSINE KINASE"/>
    <property type="match status" value="1"/>
</dbReference>
<dbReference type="Gene3D" id="3.40.50.10330">
    <property type="entry name" value="Probable inorganic polyphosphate/atp-NAD kinase, domain 1"/>
    <property type="match status" value="1"/>
</dbReference>
<feature type="domain" description="DAGKc" evidence="1">
    <location>
        <begin position="40"/>
        <end position="115"/>
    </location>
</feature>
<dbReference type="PANTHER" id="PTHR12358:SF111">
    <property type="entry name" value="CERAMIDE KINASE, ISOFORM A"/>
    <property type="match status" value="1"/>
</dbReference>
<evidence type="ECO:0000313" key="3">
    <source>
        <dbReference type="Proteomes" id="UP001058974"/>
    </source>
</evidence>
<dbReference type="PROSITE" id="PS50146">
    <property type="entry name" value="DAGK"/>
    <property type="match status" value="1"/>
</dbReference>
<dbReference type="GO" id="GO:0001729">
    <property type="term" value="F:ceramide kinase activity"/>
    <property type="evidence" value="ECO:0007669"/>
    <property type="project" value="TreeGrafter"/>
</dbReference>
<dbReference type="Gramene" id="Psat04G0345500-T2">
    <property type="protein sequence ID" value="KAI5419288.1"/>
    <property type="gene ID" value="KIW84_043455"/>
</dbReference>
<dbReference type="GO" id="GO:0016020">
    <property type="term" value="C:membrane"/>
    <property type="evidence" value="ECO:0007669"/>
    <property type="project" value="GOC"/>
</dbReference>
<keyword evidence="2" id="KW-0418">Kinase</keyword>
<organism evidence="2 3">
    <name type="scientific">Pisum sativum</name>
    <name type="common">Garden pea</name>
    <name type="synonym">Lathyrus oleraceus</name>
    <dbReference type="NCBI Taxonomy" id="3888"/>
    <lineage>
        <taxon>Eukaryota</taxon>
        <taxon>Viridiplantae</taxon>
        <taxon>Streptophyta</taxon>
        <taxon>Embryophyta</taxon>
        <taxon>Tracheophyta</taxon>
        <taxon>Spermatophyta</taxon>
        <taxon>Magnoliopsida</taxon>
        <taxon>eudicotyledons</taxon>
        <taxon>Gunneridae</taxon>
        <taxon>Pentapetalae</taxon>
        <taxon>rosids</taxon>
        <taxon>fabids</taxon>
        <taxon>Fabales</taxon>
        <taxon>Fabaceae</taxon>
        <taxon>Papilionoideae</taxon>
        <taxon>50 kb inversion clade</taxon>
        <taxon>NPAAA clade</taxon>
        <taxon>Hologalegina</taxon>
        <taxon>IRL clade</taxon>
        <taxon>Fabeae</taxon>
        <taxon>Lathyrus</taxon>
    </lineage>
</organism>